<gene>
    <name evidence="2" type="ORF">SAMN05216283_111122</name>
</gene>
<sequence length="364" mass="39820">MKTLRFLLIAAVAGLFAVSCNEGIDPISHVAPGEDTEAPVIQINYPSDDIIIPFTDEETDIAFKFEVTDDIELQSFVVSLNGTQIGEFSGFKDYRRALETLAQEDVAVGDYTLEVVAVDLAGKTTTETFDFIVSNKYTAKYEGETLYMPFEGGFYMNLLNEVSATVVGTPSFVEGKSGNAYAGDSAAYLTFPAAELQGNEFSAVFWMKVNAIPDRAGILVMGPEDTANAGYPDTQNNRKNGFRFFREDAGGKQRFKLNTGNGEADTWFDGGAAADVDPVTGDWVHLAFTISDAECVIYINGEVAKQGDFTGIDWTGCDVLSIMSGAPRFNEWGHNSDESLLDELRLFNKALTQTQVQEIMENEK</sequence>
<feature type="signal peptide" evidence="1">
    <location>
        <begin position="1"/>
        <end position="22"/>
    </location>
</feature>
<feature type="chain" id="PRO_5011767404" evidence="1">
    <location>
        <begin position="23"/>
        <end position="364"/>
    </location>
</feature>
<dbReference type="Gene3D" id="2.60.120.200">
    <property type="match status" value="1"/>
</dbReference>
<dbReference type="STRING" id="655355.SAMN05216283_111122"/>
<dbReference type="AlphaFoldDB" id="A0A1I2KBJ5"/>
<dbReference type="GO" id="GO:0030246">
    <property type="term" value="F:carbohydrate binding"/>
    <property type="evidence" value="ECO:0007669"/>
    <property type="project" value="UniProtKB-KW"/>
</dbReference>
<dbReference type="Gene3D" id="2.60.40.10">
    <property type="entry name" value="Immunoglobulins"/>
    <property type="match status" value="1"/>
</dbReference>
<dbReference type="Proteomes" id="UP000198964">
    <property type="component" value="Unassembled WGS sequence"/>
</dbReference>
<name>A0A1I2KBJ5_9BACT</name>
<reference evidence="2 3" key="1">
    <citation type="submission" date="2016-10" db="EMBL/GenBank/DDBJ databases">
        <authorList>
            <person name="de Groot N.N."/>
        </authorList>
    </citation>
    <scope>NUCLEOTIDE SEQUENCE [LARGE SCALE GENOMIC DNA]</scope>
    <source>
        <strain evidence="2 3">CGMCC 1.9156</strain>
    </source>
</reference>
<keyword evidence="3" id="KW-1185">Reference proteome</keyword>
<dbReference type="RefSeq" id="WP_093921143.1">
    <property type="nucleotide sequence ID" value="NZ_FONW01000011.1"/>
</dbReference>
<protein>
    <submittedName>
        <fullName evidence="2">Concanavalin A-like lectin/glucanases superfamily protein</fullName>
    </submittedName>
</protein>
<accession>A0A1I2KBJ5</accession>
<dbReference type="InterPro" id="IPR013783">
    <property type="entry name" value="Ig-like_fold"/>
</dbReference>
<evidence type="ECO:0000313" key="2">
    <source>
        <dbReference type="EMBL" id="SFF64344.1"/>
    </source>
</evidence>
<dbReference type="EMBL" id="FONW01000011">
    <property type="protein sequence ID" value="SFF64344.1"/>
    <property type="molecule type" value="Genomic_DNA"/>
</dbReference>
<dbReference type="PROSITE" id="PS51257">
    <property type="entry name" value="PROKAR_LIPOPROTEIN"/>
    <property type="match status" value="1"/>
</dbReference>
<dbReference type="GO" id="GO:0005975">
    <property type="term" value="P:carbohydrate metabolic process"/>
    <property type="evidence" value="ECO:0007669"/>
    <property type="project" value="UniProtKB-ARBA"/>
</dbReference>
<dbReference type="GO" id="GO:0004553">
    <property type="term" value="F:hydrolase activity, hydrolyzing O-glycosyl compounds"/>
    <property type="evidence" value="ECO:0007669"/>
    <property type="project" value="UniProtKB-ARBA"/>
</dbReference>
<dbReference type="Pfam" id="PF13385">
    <property type="entry name" value="Laminin_G_3"/>
    <property type="match status" value="1"/>
</dbReference>
<organism evidence="2 3">
    <name type="scientific">Sunxiuqinia elliptica</name>
    <dbReference type="NCBI Taxonomy" id="655355"/>
    <lineage>
        <taxon>Bacteria</taxon>
        <taxon>Pseudomonadati</taxon>
        <taxon>Bacteroidota</taxon>
        <taxon>Bacteroidia</taxon>
        <taxon>Marinilabiliales</taxon>
        <taxon>Prolixibacteraceae</taxon>
        <taxon>Sunxiuqinia</taxon>
    </lineage>
</organism>
<evidence type="ECO:0000313" key="3">
    <source>
        <dbReference type="Proteomes" id="UP000198964"/>
    </source>
</evidence>
<dbReference type="SUPFAM" id="SSF49899">
    <property type="entry name" value="Concanavalin A-like lectins/glucanases"/>
    <property type="match status" value="1"/>
</dbReference>
<dbReference type="InterPro" id="IPR013320">
    <property type="entry name" value="ConA-like_dom_sf"/>
</dbReference>
<evidence type="ECO:0000256" key="1">
    <source>
        <dbReference type="SAM" id="SignalP"/>
    </source>
</evidence>
<keyword evidence="2" id="KW-0430">Lectin</keyword>
<proteinExistence type="predicted"/>
<keyword evidence="1" id="KW-0732">Signal</keyword>